<dbReference type="RefSeq" id="WP_040448865.1">
    <property type="nucleotide sequence ID" value="NZ_CM002917.1"/>
</dbReference>
<dbReference type="OrthoDB" id="5329005at2"/>
<sequence length="171" mass="18130">MVEAAIFIVLPLCLAIAAFTDILTMKIPNRVSIVLGLSFFVVAPLSGMDLATFGWSIVAALIVFAVCFALFAVNVMGGGDAKILSAAALWYGFSSDLVVFLGFTGIYGGLLALVVLMLRANQNILLVSPVPIPMHFFKDRAGIPYGVAIGAAAFSTYPDSRIFIEAIGRLH</sequence>
<dbReference type="GO" id="GO:0004190">
    <property type="term" value="F:aspartic-type endopeptidase activity"/>
    <property type="evidence" value="ECO:0007669"/>
    <property type="project" value="UniProtKB-EC"/>
</dbReference>
<evidence type="ECO:0000256" key="6">
    <source>
        <dbReference type="SAM" id="Phobius"/>
    </source>
</evidence>
<name>A9CVQ3_HOEPD</name>
<dbReference type="GO" id="GO:0006508">
    <property type="term" value="P:proteolysis"/>
    <property type="evidence" value="ECO:0007669"/>
    <property type="project" value="UniProtKB-KW"/>
</dbReference>
<keyword evidence="3 6" id="KW-0812">Transmembrane</keyword>
<keyword evidence="8" id="KW-0645">Protease</keyword>
<keyword evidence="8" id="KW-0378">Hydrolase</keyword>
<feature type="transmembrane region" description="Helical" evidence="6">
    <location>
        <begin position="97"/>
        <end position="118"/>
    </location>
</feature>
<evidence type="ECO:0000259" key="7">
    <source>
        <dbReference type="Pfam" id="PF01478"/>
    </source>
</evidence>
<dbReference type="EMBL" id="ABIA03000001">
    <property type="protein sequence ID" value="EDQ35409.2"/>
    <property type="molecule type" value="Genomic_DNA"/>
</dbReference>
<proteinExistence type="predicted"/>
<keyword evidence="9" id="KW-1185">Reference proteome</keyword>
<reference evidence="8 9" key="1">
    <citation type="submission" date="2007-10" db="EMBL/GenBank/DDBJ databases">
        <authorList>
            <person name="Wagner-Dobler I."/>
            <person name="Ferriera S."/>
            <person name="Johnson J."/>
            <person name="Kravitz S."/>
            <person name="Beeson K."/>
            <person name="Sutton G."/>
            <person name="Rogers Y.-H."/>
            <person name="Friedman R."/>
            <person name="Frazier M."/>
            <person name="Venter J.C."/>
        </authorList>
    </citation>
    <scope>NUCLEOTIDE SEQUENCE [LARGE SCALE GENOMIC DNA]</scope>
    <source>
        <strain evidence="8 9">DFL-43</strain>
    </source>
</reference>
<dbReference type="eggNOG" id="COG4960">
    <property type="taxonomic scope" value="Bacteria"/>
</dbReference>
<keyword evidence="4 6" id="KW-1133">Transmembrane helix</keyword>
<keyword evidence="5 6" id="KW-0472">Membrane</keyword>
<dbReference type="EC" id="3.4.23.43" evidence="8"/>
<dbReference type="AlphaFoldDB" id="A9CVQ3"/>
<dbReference type="PANTHER" id="PTHR36506:SF1">
    <property type="entry name" value="PREFLAGELLIN PEPTIDASE"/>
    <property type="match status" value="1"/>
</dbReference>
<dbReference type="STRING" id="411684.HPDFL43_19482"/>
<organism evidence="8 9">
    <name type="scientific">Hoeflea phototrophica (strain DSM 17068 / NCIMB 14078 / DFL-43)</name>
    <dbReference type="NCBI Taxonomy" id="411684"/>
    <lineage>
        <taxon>Bacteria</taxon>
        <taxon>Pseudomonadati</taxon>
        <taxon>Pseudomonadota</taxon>
        <taxon>Alphaproteobacteria</taxon>
        <taxon>Hyphomicrobiales</taxon>
        <taxon>Rhizobiaceae</taxon>
        <taxon>Hoeflea</taxon>
    </lineage>
</organism>
<comment type="subcellular location">
    <subcellularLocation>
        <location evidence="1">Cell membrane</location>
        <topology evidence="1">Multi-pass membrane protein</topology>
    </subcellularLocation>
</comment>
<comment type="caution">
    <text evidence="8">The sequence shown here is derived from an EMBL/GenBank/DDBJ whole genome shotgun (WGS) entry which is preliminary data.</text>
</comment>
<evidence type="ECO:0000256" key="4">
    <source>
        <dbReference type="ARBA" id="ARBA00022989"/>
    </source>
</evidence>
<accession>A9CVQ3</accession>
<dbReference type="Pfam" id="PF01478">
    <property type="entry name" value="Peptidase_A24"/>
    <property type="match status" value="1"/>
</dbReference>
<dbReference type="InterPro" id="IPR000045">
    <property type="entry name" value="Prepilin_IV_endopep_pep"/>
</dbReference>
<evidence type="ECO:0000256" key="1">
    <source>
        <dbReference type="ARBA" id="ARBA00004651"/>
    </source>
</evidence>
<feature type="transmembrane region" description="Helical" evidence="6">
    <location>
        <begin position="55"/>
        <end position="77"/>
    </location>
</feature>
<reference evidence="8 9" key="2">
    <citation type="submission" date="2012-06" db="EMBL/GenBank/DDBJ databases">
        <authorList>
            <person name="Fiebig A."/>
        </authorList>
    </citation>
    <scope>NUCLEOTIDE SEQUENCE [LARGE SCALE GENOMIC DNA]</scope>
    <source>
        <strain evidence="8 9">DFL-43</strain>
    </source>
</reference>
<dbReference type="HOGENOM" id="CLU_057101_9_0_5"/>
<dbReference type="PANTHER" id="PTHR36506">
    <property type="entry name" value="PREFLAGELLIN PEPTIDASE"/>
    <property type="match status" value="1"/>
</dbReference>
<evidence type="ECO:0000256" key="2">
    <source>
        <dbReference type="ARBA" id="ARBA00022475"/>
    </source>
</evidence>
<feature type="transmembrane region" description="Helical" evidence="6">
    <location>
        <begin position="30"/>
        <end position="48"/>
    </location>
</feature>
<keyword evidence="2" id="KW-1003">Cell membrane</keyword>
<dbReference type="Proteomes" id="UP000004291">
    <property type="component" value="Chromosome"/>
</dbReference>
<evidence type="ECO:0000256" key="3">
    <source>
        <dbReference type="ARBA" id="ARBA00022692"/>
    </source>
</evidence>
<dbReference type="InterPro" id="IPR052218">
    <property type="entry name" value="Preflagellin_Peptidase"/>
</dbReference>
<dbReference type="GO" id="GO:0005886">
    <property type="term" value="C:plasma membrane"/>
    <property type="evidence" value="ECO:0007669"/>
    <property type="project" value="UniProtKB-SubCell"/>
</dbReference>
<evidence type="ECO:0000256" key="5">
    <source>
        <dbReference type="ARBA" id="ARBA00023136"/>
    </source>
</evidence>
<dbReference type="Gene3D" id="1.20.120.1220">
    <property type="match status" value="1"/>
</dbReference>
<feature type="domain" description="Prepilin type IV endopeptidase peptidase" evidence="7">
    <location>
        <begin position="8"/>
        <end position="112"/>
    </location>
</feature>
<gene>
    <name evidence="8" type="ORF">HPDFL43_19482</name>
</gene>
<evidence type="ECO:0000313" key="9">
    <source>
        <dbReference type="Proteomes" id="UP000004291"/>
    </source>
</evidence>
<protein>
    <submittedName>
        <fullName evidence="8">Flp pilus assembly protein, protease CpaA</fullName>
        <ecNumber evidence="8">3.4.23.43</ecNumber>
    </submittedName>
</protein>
<evidence type="ECO:0000313" key="8">
    <source>
        <dbReference type="EMBL" id="EDQ35409.2"/>
    </source>
</evidence>